<evidence type="ECO:0000313" key="1">
    <source>
        <dbReference type="EMBL" id="MBB6126831.1"/>
    </source>
</evidence>
<reference evidence="1 2" key="1">
    <citation type="submission" date="2020-08" db="EMBL/GenBank/DDBJ databases">
        <title>Genomic Encyclopedia of Type Strains, Phase IV (KMG-V): Genome sequencing to study the core and pangenomes of soil and plant-associated prokaryotes.</title>
        <authorList>
            <person name="Whitman W."/>
        </authorList>
    </citation>
    <scope>NUCLEOTIDE SEQUENCE [LARGE SCALE GENOMIC DNA]</scope>
    <source>
        <strain evidence="1 2">MP601</strain>
    </source>
</reference>
<name>A0A841JFJ3_9SPHI</name>
<dbReference type="Proteomes" id="UP000548326">
    <property type="component" value="Unassembled WGS sequence"/>
</dbReference>
<dbReference type="RefSeq" id="WP_183585955.1">
    <property type="nucleotide sequence ID" value="NZ_JACHCA010000002.1"/>
</dbReference>
<comment type="caution">
    <text evidence="1">The sequence shown here is derived from an EMBL/GenBank/DDBJ whole genome shotgun (WGS) entry which is preliminary data.</text>
</comment>
<proteinExistence type="predicted"/>
<protein>
    <submittedName>
        <fullName evidence="1">Uncharacterized protein</fullName>
    </submittedName>
</protein>
<dbReference type="AlphaFoldDB" id="A0A841JFJ3"/>
<sequence length="330" mass="37829">MERKTLTANYLCTINWFGNTIIDWGSAGKQYFIDGQIKELHKYHHTLNFDGSINSADGKYAFIYQKLGTKGLLLKEGELLREINRTYYCSNVYEYPAAFVTVNDITYLIHCPISYCQLDFENVETGEIVTNIPGRDADDVFYSRLEISNDNKFLLSKGWFWHPWDLLHVFNIEECLKNPVLLDRSVLRPYTRAEVCTASFIDNTRILMGSSDEPADDEDDEDDKANTFHNNFPPKHIAIWDLETNQISKSVKVNGEFGNLFAIDENRAWDMYLFPKIINIHTGEIIDSDESIDSGKQNSAICGKSPQIVFNRQTKQIAIAGHEKIEVLTP</sequence>
<evidence type="ECO:0000313" key="2">
    <source>
        <dbReference type="Proteomes" id="UP000548326"/>
    </source>
</evidence>
<gene>
    <name evidence="1" type="ORF">HDF22_000936</name>
</gene>
<dbReference type="EMBL" id="JACHCA010000002">
    <property type="protein sequence ID" value="MBB6126831.1"/>
    <property type="molecule type" value="Genomic_DNA"/>
</dbReference>
<organism evidence="1 2">
    <name type="scientific">Mucilaginibacter lappiensis</name>
    <dbReference type="NCBI Taxonomy" id="354630"/>
    <lineage>
        <taxon>Bacteria</taxon>
        <taxon>Pseudomonadati</taxon>
        <taxon>Bacteroidota</taxon>
        <taxon>Sphingobacteriia</taxon>
        <taxon>Sphingobacteriales</taxon>
        <taxon>Sphingobacteriaceae</taxon>
        <taxon>Mucilaginibacter</taxon>
    </lineage>
</organism>
<accession>A0A841JFJ3</accession>